<organism evidence="5 6">
    <name type="scientific">Niastella yeongjuensis</name>
    <dbReference type="NCBI Taxonomy" id="354355"/>
    <lineage>
        <taxon>Bacteria</taxon>
        <taxon>Pseudomonadati</taxon>
        <taxon>Bacteroidota</taxon>
        <taxon>Chitinophagia</taxon>
        <taxon>Chitinophagales</taxon>
        <taxon>Chitinophagaceae</taxon>
        <taxon>Niastella</taxon>
    </lineage>
</organism>
<dbReference type="InterPro" id="IPR000523">
    <property type="entry name" value="Mg_chelatse_chII-like_cat_dom"/>
</dbReference>
<dbReference type="InterPro" id="IPR027417">
    <property type="entry name" value="P-loop_NTPase"/>
</dbReference>
<dbReference type="Gene3D" id="3.30.230.10">
    <property type="match status" value="1"/>
</dbReference>
<comment type="caution">
    <text evidence="5">The sequence shown here is derived from an EMBL/GenBank/DDBJ whole genome shotgun (WGS) entry which is preliminary data.</text>
</comment>
<protein>
    <submittedName>
        <fullName evidence="5">Magnesium chelatase</fullName>
    </submittedName>
</protein>
<dbReference type="STRING" id="354355.SAMN05660816_01367"/>
<dbReference type="GO" id="GO:0005524">
    <property type="term" value="F:ATP binding"/>
    <property type="evidence" value="ECO:0007669"/>
    <property type="project" value="UniProtKB-KW"/>
</dbReference>
<dbReference type="GO" id="GO:0003677">
    <property type="term" value="F:DNA binding"/>
    <property type="evidence" value="ECO:0007669"/>
    <property type="project" value="InterPro"/>
</dbReference>
<dbReference type="EMBL" id="LVXG01000023">
    <property type="protein sequence ID" value="OQP47193.1"/>
    <property type="molecule type" value="Genomic_DNA"/>
</dbReference>
<dbReference type="OrthoDB" id="9813147at2"/>
<evidence type="ECO:0000256" key="1">
    <source>
        <dbReference type="ARBA" id="ARBA00006354"/>
    </source>
</evidence>
<dbReference type="Proteomes" id="UP000192610">
    <property type="component" value="Unassembled WGS sequence"/>
</dbReference>
<dbReference type="InterPro" id="IPR045006">
    <property type="entry name" value="CHLI-like"/>
</dbReference>
<keyword evidence="6" id="KW-1185">Reference proteome</keyword>
<dbReference type="Pfam" id="PF13335">
    <property type="entry name" value="Mg_chelatase_C"/>
    <property type="match status" value="1"/>
</dbReference>
<dbReference type="SMART" id="SM00382">
    <property type="entry name" value="AAA"/>
    <property type="match status" value="1"/>
</dbReference>
<dbReference type="InterPro" id="IPR014721">
    <property type="entry name" value="Ribsml_uS5_D2-typ_fold_subgr"/>
</dbReference>
<dbReference type="InterPro" id="IPR003593">
    <property type="entry name" value="AAA+_ATPase"/>
</dbReference>
<comment type="similarity">
    <text evidence="1">Belongs to the Mg-chelatase subunits D/I family. ComM subfamily.</text>
</comment>
<dbReference type="PANTHER" id="PTHR32039">
    <property type="entry name" value="MAGNESIUM-CHELATASE SUBUNIT CHLI"/>
    <property type="match status" value="1"/>
</dbReference>
<dbReference type="NCBIfam" id="TIGR00368">
    <property type="entry name" value="YifB family Mg chelatase-like AAA ATPase"/>
    <property type="match status" value="1"/>
</dbReference>
<dbReference type="PRINTS" id="PR01657">
    <property type="entry name" value="MCMFAMILY"/>
</dbReference>
<keyword evidence="2" id="KW-0547">Nucleotide-binding</keyword>
<dbReference type="InterPro" id="IPR001208">
    <property type="entry name" value="MCM_dom"/>
</dbReference>
<evidence type="ECO:0000256" key="2">
    <source>
        <dbReference type="ARBA" id="ARBA00022741"/>
    </source>
</evidence>
<accession>A0A1V9EM25</accession>
<reference evidence="6" key="1">
    <citation type="submission" date="2016-04" db="EMBL/GenBank/DDBJ databases">
        <authorList>
            <person name="Chen L."/>
            <person name="Zhuang W."/>
            <person name="Wang G."/>
        </authorList>
    </citation>
    <scope>NUCLEOTIDE SEQUENCE [LARGE SCALE GENOMIC DNA]</scope>
    <source>
        <strain evidence="6">17621</strain>
    </source>
</reference>
<evidence type="ECO:0000313" key="6">
    <source>
        <dbReference type="Proteomes" id="UP000192610"/>
    </source>
</evidence>
<dbReference type="RefSeq" id="WP_081201199.1">
    <property type="nucleotide sequence ID" value="NZ_FOCZ01000002.1"/>
</dbReference>
<keyword evidence="3" id="KW-0067">ATP-binding</keyword>
<evidence type="ECO:0000259" key="4">
    <source>
        <dbReference type="SMART" id="SM00382"/>
    </source>
</evidence>
<dbReference type="Pfam" id="PF01078">
    <property type="entry name" value="Mg_chelatase"/>
    <property type="match status" value="1"/>
</dbReference>
<gene>
    <name evidence="5" type="ORF">A4H97_06705</name>
</gene>
<sequence>MLVKTYGSAVYGVEAITITIEVNVMPGNIHYYIVGLPDNAVKESLQRVESAIKTNGYQMPRTKLVINLAPADIKKSGSSFDLAIAIGILAANNQLKDPHRLKDYMIMGELNLDGTVHPIKGALPIAITARKEGFKGLIVPKQNCREAGMVNSLPVYGIGHLTELIKFMNDELIIEPVAINTREEFFDAQEDFEYDFSEVKGQESIKRALEITAAGGHNALLIGPPGAGKTMLAKRLSTILPPLSIKEALETTKIHSVAGKLPAHATLIAKRPFRSPHHTISDVALVGGGSVPQPGEISLAHNGVLFLDELPEFKRSVLEVMRQPLEERRVSISRARVAVDFPASFMLISAMNPCPCGFYNHPEKECTCAPGIVHKYLNKISGPLLDRIDLHVEVTPVPFSDLSRQRDAEPSSDIRARVIAARAIQTERFKKNNGIYCNAQINSKLLREVCTPNAAGLNLLKAAMNKLNLSARAYDRILKVSRTVADLAASETILTEHVAEAITYRNLDRESWGG</sequence>
<evidence type="ECO:0000313" key="5">
    <source>
        <dbReference type="EMBL" id="OQP47193.1"/>
    </source>
</evidence>
<dbReference type="InterPro" id="IPR025158">
    <property type="entry name" value="Mg_chelat-rel_C"/>
</dbReference>
<dbReference type="PANTHER" id="PTHR32039:SF7">
    <property type="entry name" value="COMPETENCE PROTEIN COMM"/>
    <property type="match status" value="1"/>
</dbReference>
<name>A0A1V9EM25_9BACT</name>
<feature type="domain" description="AAA+ ATPase" evidence="4">
    <location>
        <begin position="215"/>
        <end position="398"/>
    </location>
</feature>
<proteinExistence type="inferred from homology"/>
<dbReference type="AlphaFoldDB" id="A0A1V9EM25"/>
<dbReference type="Gene3D" id="3.40.50.300">
    <property type="entry name" value="P-loop containing nucleotide triphosphate hydrolases"/>
    <property type="match status" value="1"/>
</dbReference>
<dbReference type="InterPro" id="IPR020568">
    <property type="entry name" value="Ribosomal_Su5_D2-typ_SF"/>
</dbReference>
<dbReference type="Pfam" id="PF13541">
    <property type="entry name" value="ChlI"/>
    <property type="match status" value="1"/>
</dbReference>
<dbReference type="InterPro" id="IPR004482">
    <property type="entry name" value="Mg_chelat-rel"/>
</dbReference>
<evidence type="ECO:0000256" key="3">
    <source>
        <dbReference type="ARBA" id="ARBA00022840"/>
    </source>
</evidence>
<dbReference type="SUPFAM" id="SSF54211">
    <property type="entry name" value="Ribosomal protein S5 domain 2-like"/>
    <property type="match status" value="1"/>
</dbReference>
<dbReference type="SUPFAM" id="SSF52540">
    <property type="entry name" value="P-loop containing nucleoside triphosphate hydrolases"/>
    <property type="match status" value="1"/>
</dbReference>